<keyword evidence="1" id="KW-1133">Transmembrane helix</keyword>
<keyword evidence="1" id="KW-0812">Transmembrane</keyword>
<dbReference type="AlphaFoldDB" id="A0A1N7JYP6"/>
<evidence type="ECO:0000313" key="2">
    <source>
        <dbReference type="EMBL" id="SIS54386.1"/>
    </source>
</evidence>
<dbReference type="Proteomes" id="UP000186141">
    <property type="component" value="Unassembled WGS sequence"/>
</dbReference>
<feature type="transmembrane region" description="Helical" evidence="1">
    <location>
        <begin position="20"/>
        <end position="38"/>
    </location>
</feature>
<name>A0A1N7JYP6_9RHOB</name>
<accession>A0A1N7JYP6</accession>
<evidence type="ECO:0000313" key="3">
    <source>
        <dbReference type="Proteomes" id="UP000186141"/>
    </source>
</evidence>
<keyword evidence="3" id="KW-1185">Reference proteome</keyword>
<gene>
    <name evidence="2" type="ORF">SAMN05421774_101120</name>
</gene>
<dbReference type="EMBL" id="FTOT01000001">
    <property type="protein sequence ID" value="SIS54386.1"/>
    <property type="molecule type" value="Genomic_DNA"/>
</dbReference>
<evidence type="ECO:0000256" key="1">
    <source>
        <dbReference type="SAM" id="Phobius"/>
    </source>
</evidence>
<organism evidence="2 3">
    <name type="scientific">Gemmobacter megaterium</name>
    <dbReference type="NCBI Taxonomy" id="1086013"/>
    <lineage>
        <taxon>Bacteria</taxon>
        <taxon>Pseudomonadati</taxon>
        <taxon>Pseudomonadota</taxon>
        <taxon>Alphaproteobacteria</taxon>
        <taxon>Rhodobacterales</taxon>
        <taxon>Paracoccaceae</taxon>
        <taxon>Gemmobacter</taxon>
    </lineage>
</organism>
<proteinExistence type="predicted"/>
<reference evidence="2 3" key="1">
    <citation type="submission" date="2017-01" db="EMBL/GenBank/DDBJ databases">
        <authorList>
            <person name="Mah S.A."/>
            <person name="Swanson W.J."/>
            <person name="Moy G.W."/>
            <person name="Vacquier V.D."/>
        </authorList>
    </citation>
    <scope>NUCLEOTIDE SEQUENCE [LARGE SCALE GENOMIC DNA]</scope>
    <source>
        <strain evidence="2 3">DSM 26375</strain>
    </source>
</reference>
<sequence length="39" mass="4188">MISDFFAIAARSRRHLAQDAIGVCGLFVLLIGSLHFAAV</sequence>
<protein>
    <submittedName>
        <fullName evidence="2">Uncharacterized protein</fullName>
    </submittedName>
</protein>
<keyword evidence="1" id="KW-0472">Membrane</keyword>